<dbReference type="HAMAP" id="MF_00445">
    <property type="entry name" value="NDH1_NuoN_1"/>
    <property type="match status" value="1"/>
</dbReference>
<feature type="domain" description="NADH:quinone oxidoreductase/Mrp antiporter transmembrane" evidence="6">
    <location>
        <begin position="129"/>
        <end position="427"/>
    </location>
</feature>
<gene>
    <name evidence="7" type="ORF">MNB_ARC-1_1182</name>
</gene>
<dbReference type="NCBIfam" id="NF004444">
    <property type="entry name" value="PRK05777.2-2"/>
    <property type="match status" value="1"/>
</dbReference>
<proteinExistence type="inferred from homology"/>
<evidence type="ECO:0000256" key="5">
    <source>
        <dbReference type="SAM" id="Phobius"/>
    </source>
</evidence>
<evidence type="ECO:0000256" key="1">
    <source>
        <dbReference type="ARBA" id="ARBA00004141"/>
    </source>
</evidence>
<feature type="transmembrane region" description="Helical" evidence="5">
    <location>
        <begin position="245"/>
        <end position="269"/>
    </location>
</feature>
<keyword evidence="3 5" id="KW-1133">Transmembrane helix</keyword>
<dbReference type="GO" id="GO:0042773">
    <property type="term" value="P:ATP synthesis coupled electron transport"/>
    <property type="evidence" value="ECO:0007669"/>
    <property type="project" value="InterPro"/>
</dbReference>
<feature type="transmembrane region" description="Helical" evidence="5">
    <location>
        <begin position="165"/>
        <end position="187"/>
    </location>
</feature>
<keyword evidence="2 5" id="KW-0812">Transmembrane</keyword>
<evidence type="ECO:0000256" key="4">
    <source>
        <dbReference type="ARBA" id="ARBA00023136"/>
    </source>
</evidence>
<dbReference type="InterPro" id="IPR001750">
    <property type="entry name" value="ND/Mrp_TM"/>
</dbReference>
<evidence type="ECO:0000259" key="6">
    <source>
        <dbReference type="Pfam" id="PF00361"/>
    </source>
</evidence>
<keyword evidence="4 5" id="KW-0472">Membrane</keyword>
<feature type="transmembrane region" description="Helical" evidence="5">
    <location>
        <begin position="372"/>
        <end position="393"/>
    </location>
</feature>
<feature type="transmembrane region" description="Helical" evidence="5">
    <location>
        <begin position="304"/>
        <end position="325"/>
    </location>
</feature>
<reference evidence="7" key="1">
    <citation type="submission" date="2018-10" db="EMBL/GenBank/DDBJ databases">
        <authorList>
            <person name="Aoki K."/>
        </authorList>
    </citation>
    <scope>NUCLEOTIDE SEQUENCE</scope>
</reference>
<feature type="transmembrane region" description="Helical" evidence="5">
    <location>
        <begin position="12"/>
        <end position="33"/>
    </location>
</feature>
<evidence type="ECO:0000313" key="7">
    <source>
        <dbReference type="EMBL" id="VAY88287.1"/>
    </source>
</evidence>
<dbReference type="Pfam" id="PF00361">
    <property type="entry name" value="Proton_antipo_M"/>
    <property type="match status" value="1"/>
</dbReference>
<dbReference type="AlphaFoldDB" id="A0A3B1DUA2"/>
<feature type="transmembrane region" description="Helical" evidence="5">
    <location>
        <begin position="111"/>
        <end position="127"/>
    </location>
</feature>
<dbReference type="GO" id="GO:0016491">
    <property type="term" value="F:oxidoreductase activity"/>
    <property type="evidence" value="ECO:0007669"/>
    <property type="project" value="UniProtKB-KW"/>
</dbReference>
<feature type="transmembrane region" description="Helical" evidence="5">
    <location>
        <begin position="462"/>
        <end position="489"/>
    </location>
</feature>
<protein>
    <submittedName>
        <fullName evidence="7">NADH-ubiquinone oxidoreductase chain N</fullName>
        <ecNumber evidence="7">1.6.5.3</ecNumber>
    </submittedName>
</protein>
<feature type="transmembrane region" description="Helical" evidence="5">
    <location>
        <begin position="413"/>
        <end position="441"/>
    </location>
</feature>
<dbReference type="GO" id="GO:0016020">
    <property type="term" value="C:membrane"/>
    <property type="evidence" value="ECO:0007669"/>
    <property type="project" value="UniProtKB-SubCell"/>
</dbReference>
<evidence type="ECO:0000256" key="3">
    <source>
        <dbReference type="ARBA" id="ARBA00022989"/>
    </source>
</evidence>
<comment type="subcellular location">
    <subcellularLocation>
        <location evidence="1">Membrane</location>
        <topology evidence="1">Multi-pass membrane protein</topology>
    </subcellularLocation>
</comment>
<feature type="transmembrane region" description="Helical" evidence="5">
    <location>
        <begin position="331"/>
        <end position="351"/>
    </location>
</feature>
<feature type="transmembrane region" description="Helical" evidence="5">
    <location>
        <begin position="78"/>
        <end position="99"/>
    </location>
</feature>
<evidence type="ECO:0000256" key="2">
    <source>
        <dbReference type="ARBA" id="ARBA00022692"/>
    </source>
</evidence>
<accession>A0A3B1DUA2</accession>
<feature type="transmembrane region" description="Helical" evidence="5">
    <location>
        <begin position="45"/>
        <end position="66"/>
    </location>
</feature>
<feature type="transmembrane region" description="Helical" evidence="5">
    <location>
        <begin position="133"/>
        <end position="153"/>
    </location>
</feature>
<feature type="transmembrane region" description="Helical" evidence="5">
    <location>
        <begin position="207"/>
        <end position="233"/>
    </location>
</feature>
<dbReference type="InterPro" id="IPR010096">
    <property type="entry name" value="NADH-Q_OxRdtase_suN/2"/>
</dbReference>
<keyword evidence="7" id="KW-0560">Oxidoreductase</keyword>
<dbReference type="GO" id="GO:0008137">
    <property type="term" value="F:NADH dehydrogenase (ubiquinone) activity"/>
    <property type="evidence" value="ECO:0007669"/>
    <property type="project" value="InterPro"/>
</dbReference>
<keyword evidence="7" id="KW-0830">Ubiquinone</keyword>
<name>A0A3B1DUA2_9ZZZZ</name>
<dbReference type="PANTHER" id="PTHR22773">
    <property type="entry name" value="NADH DEHYDROGENASE"/>
    <property type="match status" value="1"/>
</dbReference>
<feature type="transmembrane region" description="Helical" evidence="5">
    <location>
        <begin position="275"/>
        <end position="297"/>
    </location>
</feature>
<dbReference type="NCBIfam" id="TIGR01770">
    <property type="entry name" value="NDH_I_N"/>
    <property type="match status" value="1"/>
</dbReference>
<dbReference type="EMBL" id="UOYO01000048">
    <property type="protein sequence ID" value="VAY88287.1"/>
    <property type="molecule type" value="Genomic_DNA"/>
</dbReference>
<dbReference type="EC" id="1.6.5.3" evidence="7"/>
<sequence length="494" mass="54412">MIAPISIDLASLNLASLAPMMITIVGGLVILCVDLITKNLHKSLYVVLTILFLLVSLSTVVGYSGAVRGFFDIMLIDGISILAQSIILISSGLFIILALSQQRFHEYRYPEYFALFLFMVSGFQFMVSSDSLILIFVGLETASMSLYALIAMHNRDKSTEAAIKYFTMGALAAAFFAFGSMIFYGLTGSVELNQISAYFVSTNFNNIPLILIGVTFMIGALGFKLSLVPFHIWAPDVYEGSSSALAGYMSIVPKIAAFIVALRFFEIFLSADIIWVQYILYAIVVITITIPNVIALVQTDVKRMLAYSSISHAGFVMGAILVGTTQAVQGLFLYWTLFLFTNLGAFLMLWINRAKTNYGFQSDHTFKKFSGLSKISPISAIIMGLFMLSLAGIPPFSLFWGKMYLIGATVNAGYLVLALIMAINSGIAIYYYLKLIVYMFFYDKLDDDRIQFMGNANNTLRTIIGISALATIGSILFIDPLLDTIIYYVGISGY</sequence>
<organism evidence="7">
    <name type="scientific">hydrothermal vent metagenome</name>
    <dbReference type="NCBI Taxonomy" id="652676"/>
    <lineage>
        <taxon>unclassified sequences</taxon>
        <taxon>metagenomes</taxon>
        <taxon>ecological metagenomes</taxon>
    </lineage>
</organism>